<keyword evidence="2" id="KW-1185">Reference proteome</keyword>
<accession>A0ABS4LK67</accession>
<comment type="caution">
    <text evidence="1">The sequence shown here is derived from an EMBL/GenBank/DDBJ whole genome shotgun (WGS) entry which is preliminary data.</text>
</comment>
<reference evidence="1 2" key="1">
    <citation type="submission" date="2021-03" db="EMBL/GenBank/DDBJ databases">
        <title>Genomic Encyclopedia of Type Strains, Phase IV (KMG-IV): sequencing the most valuable type-strain genomes for metagenomic binning, comparative biology and taxonomic classification.</title>
        <authorList>
            <person name="Goeker M."/>
        </authorList>
    </citation>
    <scope>NUCLEOTIDE SEQUENCE [LARGE SCALE GENOMIC DNA]</scope>
    <source>
        <strain evidence="1 2">DSM 40499</strain>
    </source>
</reference>
<dbReference type="Proteomes" id="UP001519309">
    <property type="component" value="Unassembled WGS sequence"/>
</dbReference>
<name>A0ABS4LK67_9ACTN</name>
<protein>
    <submittedName>
        <fullName evidence="1">Uncharacterized protein</fullName>
    </submittedName>
</protein>
<sequence length="151" mass="16343">MRDQEDVVDGPALPGHHLAGFVLPLLAPLGQGPQHRLVVEAAQQRQFAQFGGDDLDRGPLWTNVIRPSPTSYTSRRLTRYVPPFASTQGSIRTSHRELMPCICGTVFVVVARFRAAAIPRLSCARAAEWSGCSGCDILVPSLGVPASRRSP</sequence>
<organism evidence="1 2">
    <name type="scientific">Streptomyces griseochromogenes</name>
    <dbReference type="NCBI Taxonomy" id="68214"/>
    <lineage>
        <taxon>Bacteria</taxon>
        <taxon>Bacillati</taxon>
        <taxon>Actinomycetota</taxon>
        <taxon>Actinomycetes</taxon>
        <taxon>Kitasatosporales</taxon>
        <taxon>Streptomycetaceae</taxon>
        <taxon>Streptomyces</taxon>
    </lineage>
</organism>
<proteinExistence type="predicted"/>
<evidence type="ECO:0000313" key="1">
    <source>
        <dbReference type="EMBL" id="MBP2047771.1"/>
    </source>
</evidence>
<gene>
    <name evidence="1" type="ORF">J2Z21_000693</name>
</gene>
<evidence type="ECO:0000313" key="2">
    <source>
        <dbReference type="Proteomes" id="UP001519309"/>
    </source>
</evidence>
<dbReference type="EMBL" id="JAGGLP010000001">
    <property type="protein sequence ID" value="MBP2047771.1"/>
    <property type="molecule type" value="Genomic_DNA"/>
</dbReference>